<protein>
    <recommendedName>
        <fullName evidence="3">Transposase</fullName>
    </recommendedName>
</protein>
<dbReference type="EMBL" id="BAMX01000034">
    <property type="protein sequence ID" value="GAN66977.1"/>
    <property type="molecule type" value="Genomic_DNA"/>
</dbReference>
<evidence type="ECO:0000313" key="1">
    <source>
        <dbReference type="EMBL" id="GAN66977.1"/>
    </source>
</evidence>
<dbReference type="STRING" id="1231341.Abor_034_008"/>
<name>A0A0D6NLK5_9PROT</name>
<evidence type="ECO:0000313" key="2">
    <source>
        <dbReference type="Proteomes" id="UP000032670"/>
    </source>
</evidence>
<organism evidence="1 2">
    <name type="scientific">Acetobacter orientalis</name>
    <dbReference type="NCBI Taxonomy" id="146474"/>
    <lineage>
        <taxon>Bacteria</taxon>
        <taxon>Pseudomonadati</taxon>
        <taxon>Pseudomonadota</taxon>
        <taxon>Alphaproteobacteria</taxon>
        <taxon>Acetobacterales</taxon>
        <taxon>Acetobacteraceae</taxon>
        <taxon>Acetobacter</taxon>
    </lineage>
</organism>
<proteinExistence type="predicted"/>
<comment type="caution">
    <text evidence="1">The sequence shown here is derived from an EMBL/GenBank/DDBJ whole genome shotgun (WGS) entry which is preliminary data.</text>
</comment>
<accession>A0A6N3T2V5</accession>
<keyword evidence="2" id="KW-1185">Reference proteome</keyword>
<dbReference type="AlphaFoldDB" id="A0A0D6NLK5"/>
<evidence type="ECO:0008006" key="3">
    <source>
        <dbReference type="Google" id="ProtNLM"/>
    </source>
</evidence>
<reference evidence="1 2" key="1">
    <citation type="submission" date="2012-11" db="EMBL/GenBank/DDBJ databases">
        <title>Whole genome sequence of Acetobacter orientalis 21F-2.</title>
        <authorList>
            <person name="Azuma Y."/>
            <person name="Higashiura N."/>
            <person name="Hirakawa H."/>
            <person name="Matsushita K."/>
        </authorList>
    </citation>
    <scope>NUCLEOTIDE SEQUENCE [LARGE SCALE GENOMIC DNA]</scope>
    <source>
        <strain evidence="1 2">21F-2</strain>
    </source>
</reference>
<dbReference type="Proteomes" id="UP000032670">
    <property type="component" value="Unassembled WGS sequence"/>
</dbReference>
<accession>A0A0D6NLK5</accession>
<gene>
    <name evidence="1" type="ORF">Abor_034_008</name>
</gene>
<sequence length="57" mass="6489">MGRLTKSALFLLSESKRRWIKPQFPPTHGVQRVDDGQILSGIIYIIRNGLQQKNAPN</sequence>